<dbReference type="SUPFAM" id="SSF50370">
    <property type="entry name" value="Ricin B-like lectins"/>
    <property type="match status" value="1"/>
</dbReference>
<dbReference type="InterPro" id="IPR017853">
    <property type="entry name" value="GH"/>
</dbReference>
<protein>
    <submittedName>
        <fullName evidence="3">T9SS type A sorting domain-containing protein</fullName>
    </submittedName>
</protein>
<dbReference type="Pfam" id="PF14200">
    <property type="entry name" value="RicinB_lectin_2"/>
    <property type="match status" value="1"/>
</dbReference>
<dbReference type="SUPFAM" id="SSF51445">
    <property type="entry name" value="(Trans)glycosidases"/>
    <property type="match status" value="1"/>
</dbReference>
<dbReference type="Gene3D" id="3.20.20.80">
    <property type="entry name" value="Glycosidases"/>
    <property type="match status" value="1"/>
</dbReference>
<gene>
    <name evidence="3" type="ORF">FDY95_25760</name>
</gene>
<dbReference type="InterPro" id="IPR000772">
    <property type="entry name" value="Ricin_B_lectin"/>
</dbReference>
<dbReference type="CDD" id="cd00161">
    <property type="entry name" value="beta-trefoil_Ricin-like"/>
    <property type="match status" value="1"/>
</dbReference>
<dbReference type="Pfam" id="PF18962">
    <property type="entry name" value="Por_Secre_tail"/>
    <property type="match status" value="1"/>
</dbReference>
<sequence length="710" mass="77337">MPNTLPHSRLLTPKAPGTPRHWGLLLVLLLLTGPAKSWAQAINARFFGVNYWYPGASLTPLQANLKEADLKWMRIGGKLYDDTWTAPSQYDAAIQYAKATGCEPVVQVPITLTAAQLDQFITYFNTTKGYNITYWSIGNEADPADNGATTSVNEPLAWSAGTFQNPKGYTYATWVAQFKVLATRLKTTAPGSKLVGPDFRLFYQQVISDYYKKFLEDVGVQKVGAVPMLDYLAFHFYGDKTESELEARFDALQALIDAANVTRTGLGIGSPALRLALMEVNAEAGSGSGQLKPWDFRAGQFVALMAKQVMKRSGLAVTPWSIYESSGSQGSTDFSLFNPGGSRRSTMQHLALLSQHRRDNVMNGAQSGETDHVVFLGMRGQMGAAAGYTVLLMNLQAATSYTYRASLDNLYHGAEQVRIKLEGYAGLTTQLNGTLAPRSTHLYNLDAQGKVLSQLVYAEGDAAPVEQQTFHAVDKLTGGYLRPLDGLSTSNLVQDTSPDLALSSFEWLLQPAEPGYFYLVNKYTARALRPTGTSAEYNLDGRPIGQIVLDASNRYDYVSQWQLQSSGDADYYWLKNRSSGKYLRPQSGSTADNAAIVQNVLDPSLSSFKWRLNAQGFVPAPVARGSSSAAAEAVDATEVQLYPNPAQAAVTVTTGAESAELILRDLTGKVCRRQTTGRRAQLDLRGLPAGVYTLTVSTAAGQAHRRVVKQ</sequence>
<evidence type="ECO:0000313" key="3">
    <source>
        <dbReference type="EMBL" id="TLM87404.1"/>
    </source>
</evidence>
<name>A0A5R8WHR8_9BACT</name>
<dbReference type="InterPro" id="IPR035992">
    <property type="entry name" value="Ricin_B-like_lectins"/>
</dbReference>
<evidence type="ECO:0000313" key="4">
    <source>
        <dbReference type="Proteomes" id="UP000305517"/>
    </source>
</evidence>
<accession>A0A5R8WHR8</accession>
<reference evidence="3 4" key="1">
    <citation type="submission" date="2019-05" db="EMBL/GenBank/DDBJ databases">
        <title>Hymenobacter edaphi sp. nov., isolated from abandoned arsenic-contaminated farmland soil.</title>
        <authorList>
            <person name="Nie L."/>
        </authorList>
    </citation>
    <scope>NUCLEOTIDE SEQUENCE [LARGE SCALE GENOMIC DNA]</scope>
    <source>
        <strain evidence="3 4">1-3-3-8</strain>
    </source>
</reference>
<evidence type="ECO:0000259" key="1">
    <source>
        <dbReference type="Pfam" id="PF14200"/>
    </source>
</evidence>
<dbReference type="EMBL" id="VAJM01000022">
    <property type="protein sequence ID" value="TLM87404.1"/>
    <property type="molecule type" value="Genomic_DNA"/>
</dbReference>
<dbReference type="OrthoDB" id="859426at2"/>
<dbReference type="Gene3D" id="2.80.10.50">
    <property type="match status" value="1"/>
</dbReference>
<organism evidence="3 4">
    <name type="scientific">Hymenobacter jeollabukensis</name>
    <dbReference type="NCBI Taxonomy" id="2025313"/>
    <lineage>
        <taxon>Bacteria</taxon>
        <taxon>Pseudomonadati</taxon>
        <taxon>Bacteroidota</taxon>
        <taxon>Cytophagia</taxon>
        <taxon>Cytophagales</taxon>
        <taxon>Hymenobacteraceae</taxon>
        <taxon>Hymenobacter</taxon>
    </lineage>
</organism>
<dbReference type="Proteomes" id="UP000305517">
    <property type="component" value="Unassembled WGS sequence"/>
</dbReference>
<keyword evidence="4" id="KW-1185">Reference proteome</keyword>
<dbReference type="AlphaFoldDB" id="A0A5R8WHR8"/>
<dbReference type="NCBIfam" id="TIGR04183">
    <property type="entry name" value="Por_Secre_tail"/>
    <property type="match status" value="1"/>
</dbReference>
<dbReference type="RefSeq" id="WP_138082598.1">
    <property type="nucleotide sequence ID" value="NZ_VAJM01000022.1"/>
</dbReference>
<evidence type="ECO:0000259" key="2">
    <source>
        <dbReference type="Pfam" id="PF18962"/>
    </source>
</evidence>
<comment type="caution">
    <text evidence="3">The sequence shown here is derived from an EMBL/GenBank/DDBJ whole genome shotgun (WGS) entry which is preliminary data.</text>
</comment>
<feature type="domain" description="Ricin B lectin" evidence="1">
    <location>
        <begin position="560"/>
        <end position="616"/>
    </location>
</feature>
<feature type="domain" description="Secretion system C-terminal sorting" evidence="2">
    <location>
        <begin position="641"/>
        <end position="707"/>
    </location>
</feature>
<proteinExistence type="predicted"/>
<dbReference type="InterPro" id="IPR026444">
    <property type="entry name" value="Secre_tail"/>
</dbReference>